<gene>
    <name evidence="1" type="ORF">H8Z79_16425</name>
</gene>
<reference evidence="1 2" key="1">
    <citation type="submission" date="2020-08" db="EMBL/GenBank/DDBJ databases">
        <title>Genome public.</title>
        <authorList>
            <person name="Liu C."/>
            <person name="Sun Q."/>
        </authorList>
    </citation>
    <scope>NUCLEOTIDE SEQUENCE [LARGE SCALE GENOMIC DNA]</scope>
    <source>
        <strain evidence="1 2">27-44</strain>
    </source>
</reference>
<protein>
    <submittedName>
        <fullName evidence="1">Uncharacterized protein</fullName>
    </submittedName>
</protein>
<sequence>MSAVKQIPDTSISKVYSTLVGGVIATSIIVMGNGAVSVGHNYAYTEQKVCYYNEKTNVYASFSTEPSISLNLPGYSNSENTSAGVEKVVISEDKIENLKKLETIALLRDNWNLNGAKAFTDSLIKKGRDLILFLEIQPEIFPTACESLQLEYDREDGSHMEIELTDRDEAEIFMVDTKGGESFVNISASLENINKVVRDFYG</sequence>
<dbReference type="RefSeq" id="WP_187002957.1">
    <property type="nucleotide sequence ID" value="NZ_JACOQE010000020.1"/>
</dbReference>
<proteinExistence type="predicted"/>
<dbReference type="Proteomes" id="UP000633936">
    <property type="component" value="Unassembled WGS sequence"/>
</dbReference>
<name>A0ABR7I604_9FIRM</name>
<comment type="caution">
    <text evidence="1">The sequence shown here is derived from an EMBL/GenBank/DDBJ whole genome shotgun (WGS) entry which is preliminary data.</text>
</comment>
<accession>A0ABR7I604</accession>
<evidence type="ECO:0000313" key="2">
    <source>
        <dbReference type="Proteomes" id="UP000633936"/>
    </source>
</evidence>
<dbReference type="EMBL" id="JACOQE010000020">
    <property type="protein sequence ID" value="MBC5741952.1"/>
    <property type="molecule type" value="Genomic_DNA"/>
</dbReference>
<keyword evidence="2" id="KW-1185">Reference proteome</keyword>
<organism evidence="1 2">
    <name type="scientific">Blautia intestinalis</name>
    <dbReference type="NCBI Taxonomy" id="2763028"/>
    <lineage>
        <taxon>Bacteria</taxon>
        <taxon>Bacillati</taxon>
        <taxon>Bacillota</taxon>
        <taxon>Clostridia</taxon>
        <taxon>Lachnospirales</taxon>
        <taxon>Lachnospiraceae</taxon>
        <taxon>Blautia</taxon>
    </lineage>
</organism>
<evidence type="ECO:0000313" key="1">
    <source>
        <dbReference type="EMBL" id="MBC5741952.1"/>
    </source>
</evidence>